<gene>
    <name evidence="1" type="ORF">ciss_01340</name>
</gene>
<evidence type="ECO:0000313" key="2">
    <source>
        <dbReference type="Proteomes" id="UP000187338"/>
    </source>
</evidence>
<proteinExistence type="predicted"/>
<protein>
    <submittedName>
        <fullName evidence="1">Uncharacterized protein</fullName>
    </submittedName>
</protein>
<evidence type="ECO:0000313" key="1">
    <source>
        <dbReference type="EMBL" id="GAV24201.1"/>
    </source>
</evidence>
<organism evidence="1 2">
    <name type="scientific">Carboxydothermus islandicus</name>
    <dbReference type="NCBI Taxonomy" id="661089"/>
    <lineage>
        <taxon>Bacteria</taxon>
        <taxon>Bacillati</taxon>
        <taxon>Bacillota</taxon>
        <taxon>Clostridia</taxon>
        <taxon>Thermoanaerobacterales</taxon>
        <taxon>Thermoanaerobacteraceae</taxon>
        <taxon>Carboxydothermus</taxon>
    </lineage>
</organism>
<reference evidence="2" key="1">
    <citation type="submission" date="2016-12" db="EMBL/GenBank/DDBJ databases">
        <title>Draft Genome Sequences od Carboxydothermus pertinax and islandicus, Hydrogenogenic Carboxydotrophic Bacteria.</title>
        <authorList>
            <person name="Fukuyama Y."/>
            <person name="Ohmae K."/>
            <person name="Yoneda Y."/>
            <person name="Yoshida T."/>
            <person name="Sako Y."/>
        </authorList>
    </citation>
    <scope>NUCLEOTIDE SEQUENCE [LARGE SCALE GENOMIC DNA]</scope>
    <source>
        <strain evidence="2">SET</strain>
    </source>
</reference>
<sequence>MKLNLLSKFHITLSKKSKNFISKSQLYFWSKTWQEEERKVSQDIINGKIIKAESLEELFNKLGL</sequence>
<comment type="caution">
    <text evidence="1">The sequence shown here is derived from an EMBL/GenBank/DDBJ whole genome shotgun (WGS) entry which is preliminary data.</text>
</comment>
<accession>A0A1L8CZA5</accession>
<dbReference type="EMBL" id="BDJL01000001">
    <property type="protein sequence ID" value="GAV24201.1"/>
    <property type="molecule type" value="Genomic_DNA"/>
</dbReference>
<name>A0A1L8CZA5_9THEO</name>
<dbReference type="Proteomes" id="UP000187338">
    <property type="component" value="Unassembled WGS sequence"/>
</dbReference>
<keyword evidence="2" id="KW-1185">Reference proteome</keyword>
<dbReference type="STRING" id="661089.ciss_01340"/>
<dbReference type="AlphaFoldDB" id="A0A1L8CZA5"/>